<dbReference type="RefSeq" id="WP_141623508.1">
    <property type="nucleotide sequence ID" value="NZ_CP041242.1"/>
</dbReference>
<keyword evidence="2" id="KW-1185">Reference proteome</keyword>
<reference evidence="1 2" key="1">
    <citation type="submission" date="2019-06" db="EMBL/GenBank/DDBJ databases">
        <title>Lysobacter alkalisoli sp. nov. isolated from saline-alkali soil.</title>
        <authorList>
            <person name="Sun J.-Q."/>
            <person name="Xu L."/>
        </authorList>
    </citation>
    <scope>NUCLEOTIDE SEQUENCE [LARGE SCALE GENOMIC DNA]</scope>
    <source>
        <strain evidence="1 2">SJ-36</strain>
    </source>
</reference>
<dbReference type="KEGG" id="lyj:FKV23_08730"/>
<gene>
    <name evidence="1" type="ORF">FKV23_08730</name>
</gene>
<evidence type="ECO:0000313" key="1">
    <source>
        <dbReference type="EMBL" id="QDH70172.1"/>
    </source>
</evidence>
<dbReference type="EMBL" id="CP041242">
    <property type="protein sequence ID" value="QDH70172.1"/>
    <property type="molecule type" value="Genomic_DNA"/>
</dbReference>
<accession>A0A514BRZ9</accession>
<evidence type="ECO:0000313" key="2">
    <source>
        <dbReference type="Proteomes" id="UP000317199"/>
    </source>
</evidence>
<proteinExistence type="predicted"/>
<dbReference type="Proteomes" id="UP000317199">
    <property type="component" value="Chromosome"/>
</dbReference>
<name>A0A514BRZ9_9GAMM</name>
<organism evidence="1 2">
    <name type="scientific">Marilutibacter alkalisoli</name>
    <dbReference type="NCBI Taxonomy" id="2591633"/>
    <lineage>
        <taxon>Bacteria</taxon>
        <taxon>Pseudomonadati</taxon>
        <taxon>Pseudomonadota</taxon>
        <taxon>Gammaproteobacteria</taxon>
        <taxon>Lysobacterales</taxon>
        <taxon>Lysobacteraceae</taxon>
        <taxon>Marilutibacter</taxon>
    </lineage>
</organism>
<dbReference type="AlphaFoldDB" id="A0A514BRZ9"/>
<sequence length="318" mass="33537">MANDRVNGVLNRAFGAADGVLAAGQEWLHSLVDGVDGVGSTTHSPVLRGIAAGEYALIQMVDKVGSGILGAGRLVVNQEMGTSAVLGVMDAVQNPMKTASRAWANWSGLDDRQRLEDASAMLFGLGLAPTRAGRVGPVDRSVSTAYANSVANAEAGLARRAAIRDVFTDANGKLLSSVERRGIKFTIRGVESQGFELGGAVKYRGNQGVDLWFTGSGNNVGRYALAEAKASTSLSSLSVDAAGIRQGSFEFFNTRLQRGGRLDLQSELLSGNVDLYGGFSGPIVRGSFPQGRLFQFDPLIYYTDVNFRLTPGAATLVK</sequence>
<protein>
    <submittedName>
        <fullName evidence="1">Uncharacterized protein</fullName>
    </submittedName>
</protein>